<evidence type="ECO:0000313" key="2">
    <source>
        <dbReference type="EMBL" id="GET39610.1"/>
    </source>
</evidence>
<protein>
    <submittedName>
        <fullName evidence="2">TPR repeat-containing protein</fullName>
    </submittedName>
</protein>
<evidence type="ECO:0000313" key="3">
    <source>
        <dbReference type="Proteomes" id="UP001050975"/>
    </source>
</evidence>
<dbReference type="InterPro" id="IPR024983">
    <property type="entry name" value="CHAT_dom"/>
</dbReference>
<proteinExistence type="predicted"/>
<dbReference type="AlphaFoldDB" id="A0AAV3XHK3"/>
<sequence length="90" mass="9828">MNDYSIVHLATHAAFLVGQPEDSFIMFGNGDRATLRDVETWSLPKVDLIVLSACQTAVGGKLGNGEEIFWGLATKCSVQAREQQLPRYGS</sequence>
<evidence type="ECO:0000259" key="1">
    <source>
        <dbReference type="Pfam" id="PF12770"/>
    </source>
</evidence>
<organism evidence="2 3">
    <name type="scientific">Microseira wollei NIES-4236</name>
    <dbReference type="NCBI Taxonomy" id="2530354"/>
    <lineage>
        <taxon>Bacteria</taxon>
        <taxon>Bacillati</taxon>
        <taxon>Cyanobacteriota</taxon>
        <taxon>Cyanophyceae</taxon>
        <taxon>Oscillatoriophycideae</taxon>
        <taxon>Aerosakkonematales</taxon>
        <taxon>Aerosakkonemataceae</taxon>
        <taxon>Microseira</taxon>
    </lineage>
</organism>
<dbReference type="RefSeq" id="WP_373872842.1">
    <property type="nucleotide sequence ID" value="NZ_BLAY01000069.1"/>
</dbReference>
<name>A0AAV3XHK3_9CYAN</name>
<reference evidence="2" key="1">
    <citation type="submission" date="2019-10" db="EMBL/GenBank/DDBJ databases">
        <title>Draft genome sequece of Microseira wollei NIES-4236.</title>
        <authorList>
            <person name="Yamaguchi H."/>
            <person name="Suzuki S."/>
            <person name="Kawachi M."/>
        </authorList>
    </citation>
    <scope>NUCLEOTIDE SEQUENCE</scope>
    <source>
        <strain evidence="2">NIES-4236</strain>
    </source>
</reference>
<keyword evidence="3" id="KW-1185">Reference proteome</keyword>
<gene>
    <name evidence="2" type="ORF">MiSe_43810</name>
</gene>
<comment type="caution">
    <text evidence="2">The sequence shown here is derived from an EMBL/GenBank/DDBJ whole genome shotgun (WGS) entry which is preliminary data.</text>
</comment>
<accession>A0AAV3XHK3</accession>
<dbReference type="Proteomes" id="UP001050975">
    <property type="component" value="Unassembled WGS sequence"/>
</dbReference>
<dbReference type="Pfam" id="PF12770">
    <property type="entry name" value="CHAT"/>
    <property type="match status" value="1"/>
</dbReference>
<dbReference type="EMBL" id="BLAY01000069">
    <property type="protein sequence ID" value="GET39610.1"/>
    <property type="molecule type" value="Genomic_DNA"/>
</dbReference>
<feature type="domain" description="CHAT" evidence="1">
    <location>
        <begin position="3"/>
        <end position="67"/>
    </location>
</feature>